<feature type="transmembrane region" description="Helical" evidence="6">
    <location>
        <begin position="222"/>
        <end position="241"/>
    </location>
</feature>
<feature type="transmembrane region" description="Helical" evidence="6">
    <location>
        <begin position="150"/>
        <end position="167"/>
    </location>
</feature>
<keyword evidence="8" id="KW-1185">Reference proteome</keyword>
<dbReference type="Proteomes" id="UP000051927">
    <property type="component" value="Unassembled WGS sequence"/>
</dbReference>
<reference evidence="7 8" key="1">
    <citation type="journal article" date="2015" name="Genome Announc.">
        <title>Expanding the biotechnology potential of lactobacilli through comparative genomics of 213 strains and associated genera.</title>
        <authorList>
            <person name="Sun Z."/>
            <person name="Harris H.M."/>
            <person name="McCann A."/>
            <person name="Guo C."/>
            <person name="Argimon S."/>
            <person name="Zhang W."/>
            <person name="Yang X."/>
            <person name="Jeffery I.B."/>
            <person name="Cooney J.C."/>
            <person name="Kagawa T.F."/>
            <person name="Liu W."/>
            <person name="Song Y."/>
            <person name="Salvetti E."/>
            <person name="Wrobel A."/>
            <person name="Rasinkangas P."/>
            <person name="Parkhill J."/>
            <person name="Rea M.C."/>
            <person name="O'Sullivan O."/>
            <person name="Ritari J."/>
            <person name="Douillard F.P."/>
            <person name="Paul Ross R."/>
            <person name="Yang R."/>
            <person name="Briner A.E."/>
            <person name="Felis G.E."/>
            <person name="de Vos W.M."/>
            <person name="Barrangou R."/>
            <person name="Klaenhammer T.R."/>
            <person name="Caufield P.W."/>
            <person name="Cui Y."/>
            <person name="Zhang H."/>
            <person name="O'Toole P.W."/>
        </authorList>
    </citation>
    <scope>NUCLEOTIDE SEQUENCE [LARGE SCALE GENOMIC DNA]</scope>
    <source>
        <strain evidence="7 8">DSM 7090</strain>
    </source>
</reference>
<dbReference type="GeneID" id="84905044"/>
<keyword evidence="2" id="KW-1003">Cell membrane</keyword>
<evidence type="ECO:0000256" key="5">
    <source>
        <dbReference type="ARBA" id="ARBA00023136"/>
    </source>
</evidence>
<organism evidence="7 8">
    <name type="scientific">Lancefieldella rimae</name>
    <dbReference type="NCBI Taxonomy" id="1383"/>
    <lineage>
        <taxon>Bacteria</taxon>
        <taxon>Bacillati</taxon>
        <taxon>Actinomycetota</taxon>
        <taxon>Coriobacteriia</taxon>
        <taxon>Coriobacteriales</taxon>
        <taxon>Atopobiaceae</taxon>
        <taxon>Lancefieldella</taxon>
    </lineage>
</organism>
<dbReference type="PANTHER" id="PTHR43370">
    <property type="entry name" value="SUGAR ABC TRANSPORTER INTEGRAL MEMBRANE PROTEIN-RELATED"/>
    <property type="match status" value="1"/>
</dbReference>
<sequence>MDVLIAALPDIFAASVRMCVPLLLVALGELYSERAGLVNIGLDGLMTIGAFIGFVVAYKSGNLWLGVLVGACSGVLVNLIYAFCTVTLCVNQVVVGMAINILTPGIAMFAYKIIFGDSSGLVQGASMPIIAIPFLSDIPFIGKIFFRQSLLAYLAYLAIPLSIIFFTKFRSGLSYRSVGENPQAAETLGVNVIRTKYLACIVCGALAGIGGSFLTLVYTSTYADGIVAGRGFIALAAVIFGRWSPQGILGACLLFGFFDGFQINLQIFAQQVPYQFFQMLPYVFTILALVFFGAGKIGPKANGQPYYRESR</sequence>
<comment type="subcellular location">
    <subcellularLocation>
        <location evidence="1">Cell membrane</location>
        <topology evidence="1">Multi-pass membrane protein</topology>
    </subcellularLocation>
</comment>
<feature type="transmembrane region" description="Helical" evidence="6">
    <location>
        <begin position="63"/>
        <end position="81"/>
    </location>
</feature>
<keyword evidence="3 6" id="KW-0812">Transmembrane</keyword>
<feature type="transmembrane region" description="Helical" evidence="6">
    <location>
        <begin position="248"/>
        <end position="269"/>
    </location>
</feature>
<evidence type="ECO:0000256" key="2">
    <source>
        <dbReference type="ARBA" id="ARBA00022475"/>
    </source>
</evidence>
<feature type="transmembrane region" description="Helical" evidence="6">
    <location>
        <begin position="275"/>
        <end position="294"/>
    </location>
</feature>
<keyword evidence="4 6" id="KW-1133">Transmembrane helix</keyword>
<dbReference type="RefSeq" id="WP_003150267.1">
    <property type="nucleotide sequence ID" value="NZ_CAUPIQ010000002.1"/>
</dbReference>
<dbReference type="EMBL" id="JQCP01000003">
    <property type="protein sequence ID" value="KRO01914.1"/>
    <property type="molecule type" value="Genomic_DNA"/>
</dbReference>
<dbReference type="CDD" id="cd06580">
    <property type="entry name" value="TM_PBP1_transp_TpRbsC_like"/>
    <property type="match status" value="1"/>
</dbReference>
<proteinExistence type="predicted"/>
<evidence type="ECO:0000256" key="1">
    <source>
        <dbReference type="ARBA" id="ARBA00004651"/>
    </source>
</evidence>
<dbReference type="PANTHER" id="PTHR43370:SF2">
    <property type="entry name" value="ABC TRANSPORTER PERMEASE PROTEIN"/>
    <property type="match status" value="1"/>
</dbReference>
<gene>
    <name evidence="7" type="ORF">IV60_GL001161</name>
</gene>
<evidence type="ECO:0000313" key="7">
    <source>
        <dbReference type="EMBL" id="KRO01914.1"/>
    </source>
</evidence>
<evidence type="ECO:0000256" key="3">
    <source>
        <dbReference type="ARBA" id="ARBA00022692"/>
    </source>
</evidence>
<feature type="transmembrane region" description="Helical" evidence="6">
    <location>
        <begin position="6"/>
        <end position="25"/>
    </location>
</feature>
<keyword evidence="5 6" id="KW-0472">Membrane</keyword>
<comment type="caution">
    <text evidence="7">The sequence shown here is derived from an EMBL/GenBank/DDBJ whole genome shotgun (WGS) entry which is preliminary data.</text>
</comment>
<dbReference type="InterPro" id="IPR001851">
    <property type="entry name" value="ABC_transp_permease"/>
</dbReference>
<feature type="transmembrane region" description="Helical" evidence="6">
    <location>
        <begin position="93"/>
        <end position="114"/>
    </location>
</feature>
<accession>A0ABR5PZE3</accession>
<feature type="transmembrane region" description="Helical" evidence="6">
    <location>
        <begin position="197"/>
        <end position="216"/>
    </location>
</feature>
<evidence type="ECO:0000313" key="8">
    <source>
        <dbReference type="Proteomes" id="UP000051927"/>
    </source>
</evidence>
<name>A0ABR5PZE3_9ACTN</name>
<dbReference type="Pfam" id="PF02653">
    <property type="entry name" value="BPD_transp_2"/>
    <property type="match status" value="1"/>
</dbReference>
<feature type="transmembrane region" description="Helical" evidence="6">
    <location>
        <begin position="37"/>
        <end position="57"/>
    </location>
</feature>
<protein>
    <submittedName>
        <fullName evidence="7">Inner-membrane translocator</fullName>
    </submittedName>
</protein>
<evidence type="ECO:0000256" key="6">
    <source>
        <dbReference type="SAM" id="Phobius"/>
    </source>
</evidence>
<evidence type="ECO:0000256" key="4">
    <source>
        <dbReference type="ARBA" id="ARBA00022989"/>
    </source>
</evidence>